<accession>A0ABV7YAR1</accession>
<dbReference type="Pfam" id="PF09946">
    <property type="entry name" value="DUF2178"/>
    <property type="match status" value="1"/>
</dbReference>
<organism evidence="2 3">
    <name type="scientific">Tenggerimyces flavus</name>
    <dbReference type="NCBI Taxonomy" id="1708749"/>
    <lineage>
        <taxon>Bacteria</taxon>
        <taxon>Bacillati</taxon>
        <taxon>Actinomycetota</taxon>
        <taxon>Actinomycetes</taxon>
        <taxon>Propionibacteriales</taxon>
        <taxon>Nocardioidaceae</taxon>
        <taxon>Tenggerimyces</taxon>
    </lineage>
</organism>
<feature type="transmembrane region" description="Helical" evidence="1">
    <location>
        <begin position="38"/>
        <end position="56"/>
    </location>
</feature>
<name>A0ABV7YAR1_9ACTN</name>
<dbReference type="Proteomes" id="UP001595699">
    <property type="component" value="Unassembled WGS sequence"/>
</dbReference>
<keyword evidence="3" id="KW-1185">Reference proteome</keyword>
<feature type="transmembrane region" description="Helical" evidence="1">
    <location>
        <begin position="110"/>
        <end position="128"/>
    </location>
</feature>
<keyword evidence="1" id="KW-0472">Membrane</keyword>
<keyword evidence="1" id="KW-1133">Transmembrane helix</keyword>
<keyword evidence="1" id="KW-0812">Transmembrane</keyword>
<comment type="caution">
    <text evidence="2">The sequence shown here is derived from an EMBL/GenBank/DDBJ whole genome shotgun (WGS) entry which is preliminary data.</text>
</comment>
<evidence type="ECO:0000256" key="1">
    <source>
        <dbReference type="SAM" id="Phobius"/>
    </source>
</evidence>
<feature type="transmembrane region" description="Helical" evidence="1">
    <location>
        <begin position="77"/>
        <end position="98"/>
    </location>
</feature>
<proteinExistence type="predicted"/>
<sequence length="132" mass="14439">MSTKTTSTTRRWVVPVVAVVLGIAMFVVVGLVRDDLEVGIVMLVIMVGYAAILVVFRRAEPIAMLGEDGGDERRRLLQLRASSFTTNVLALVIVGGFFIEVVRGEDGEPWTWLGLIGGVCFAGSLFFYSRRS</sequence>
<reference evidence="3" key="1">
    <citation type="journal article" date="2019" name="Int. J. Syst. Evol. Microbiol.">
        <title>The Global Catalogue of Microorganisms (GCM) 10K type strain sequencing project: providing services to taxonomists for standard genome sequencing and annotation.</title>
        <authorList>
            <consortium name="The Broad Institute Genomics Platform"/>
            <consortium name="The Broad Institute Genome Sequencing Center for Infectious Disease"/>
            <person name="Wu L."/>
            <person name="Ma J."/>
        </authorList>
    </citation>
    <scope>NUCLEOTIDE SEQUENCE [LARGE SCALE GENOMIC DNA]</scope>
    <source>
        <strain evidence="3">CGMCC 4.7241</strain>
    </source>
</reference>
<dbReference type="EMBL" id="JBHRZH010000006">
    <property type="protein sequence ID" value="MFC3760770.1"/>
    <property type="molecule type" value="Genomic_DNA"/>
</dbReference>
<evidence type="ECO:0000313" key="3">
    <source>
        <dbReference type="Proteomes" id="UP001595699"/>
    </source>
</evidence>
<gene>
    <name evidence="2" type="ORF">ACFOUW_07960</name>
</gene>
<dbReference type="InterPro" id="IPR019235">
    <property type="entry name" value="DUF2178_TM"/>
</dbReference>
<dbReference type="RefSeq" id="WP_205117020.1">
    <property type="nucleotide sequence ID" value="NZ_JAFBCM010000001.1"/>
</dbReference>
<evidence type="ECO:0000313" key="2">
    <source>
        <dbReference type="EMBL" id="MFC3760770.1"/>
    </source>
</evidence>
<feature type="transmembrane region" description="Helical" evidence="1">
    <location>
        <begin position="12"/>
        <end position="32"/>
    </location>
</feature>
<protein>
    <submittedName>
        <fullName evidence="2">DUF2178 domain-containing protein</fullName>
    </submittedName>
</protein>